<gene>
    <name evidence="2" type="ORF">M6D93_03060</name>
</gene>
<proteinExistence type="predicted"/>
<dbReference type="PANTHER" id="PTHR34075">
    <property type="entry name" value="BLR3430 PROTEIN"/>
    <property type="match status" value="1"/>
</dbReference>
<protein>
    <submittedName>
        <fullName evidence="2">OB-fold domain-containing protein</fullName>
    </submittedName>
</protein>
<name>A0ABY4R163_9ACTN</name>
<dbReference type="InterPro" id="IPR012340">
    <property type="entry name" value="NA-bd_OB-fold"/>
</dbReference>
<dbReference type="Pfam" id="PF01796">
    <property type="entry name" value="OB_ChsH2_C"/>
    <property type="match status" value="1"/>
</dbReference>
<evidence type="ECO:0000259" key="1">
    <source>
        <dbReference type="Pfam" id="PF01796"/>
    </source>
</evidence>
<dbReference type="InterPro" id="IPR052513">
    <property type="entry name" value="Thioester_dehydratase-like"/>
</dbReference>
<dbReference type="Proteomes" id="UP001056336">
    <property type="component" value="Chromosome"/>
</dbReference>
<dbReference type="RefSeq" id="WP_249772882.1">
    <property type="nucleotide sequence ID" value="NZ_CP097332.1"/>
</dbReference>
<dbReference type="PANTHER" id="PTHR34075:SF5">
    <property type="entry name" value="BLR3430 PROTEIN"/>
    <property type="match status" value="1"/>
</dbReference>
<dbReference type="InterPro" id="IPR002878">
    <property type="entry name" value="ChsH2_C"/>
</dbReference>
<sequence length="96" mass="10679">MSRALKWEALSGDAHVYSYAIVHKSPPGFSSEVPYVVGLVDLVEGVRMMTRLVDCPVEEIRIDMAVSVTYRDFGHEWLMPCFAPQHGVTGAGQRAR</sequence>
<dbReference type="SUPFAM" id="SSF50249">
    <property type="entry name" value="Nucleic acid-binding proteins"/>
    <property type="match status" value="1"/>
</dbReference>
<organism evidence="2 3">
    <name type="scientific">Jatrophihabitans telluris</name>
    <dbReference type="NCBI Taxonomy" id="2038343"/>
    <lineage>
        <taxon>Bacteria</taxon>
        <taxon>Bacillati</taxon>
        <taxon>Actinomycetota</taxon>
        <taxon>Actinomycetes</taxon>
        <taxon>Jatrophihabitantales</taxon>
        <taxon>Jatrophihabitantaceae</taxon>
        <taxon>Jatrophihabitans</taxon>
    </lineage>
</organism>
<evidence type="ECO:0000313" key="3">
    <source>
        <dbReference type="Proteomes" id="UP001056336"/>
    </source>
</evidence>
<reference evidence="2" key="1">
    <citation type="journal article" date="2018" name="Int. J. Syst. Evol. Microbiol.">
        <title>Jatrophihabitans telluris sp. nov., isolated from sediment soil of lava forest wetlands and the emended description of the genus Jatrophihabitans.</title>
        <authorList>
            <person name="Lee K.C."/>
            <person name="Suh M.K."/>
            <person name="Eom M.K."/>
            <person name="Kim K.K."/>
            <person name="Kim J.S."/>
            <person name="Kim D.S."/>
            <person name="Ko S.H."/>
            <person name="Shin Y.K."/>
            <person name="Lee J.S."/>
        </authorList>
    </citation>
    <scope>NUCLEOTIDE SEQUENCE</scope>
    <source>
        <strain evidence="2">N237</strain>
    </source>
</reference>
<evidence type="ECO:0000313" key="2">
    <source>
        <dbReference type="EMBL" id="UQX88986.1"/>
    </source>
</evidence>
<keyword evidence="3" id="KW-1185">Reference proteome</keyword>
<accession>A0ABY4R163</accession>
<feature type="domain" description="ChsH2 C-terminal OB-fold" evidence="1">
    <location>
        <begin position="7"/>
        <end position="70"/>
    </location>
</feature>
<reference evidence="2" key="2">
    <citation type="submission" date="2022-05" db="EMBL/GenBank/DDBJ databases">
        <authorList>
            <person name="Kim J.-S."/>
            <person name="Lee K."/>
            <person name="Suh M."/>
            <person name="Eom M."/>
            <person name="Kim J.-S."/>
            <person name="Kim D.-S."/>
            <person name="Ko S.-H."/>
            <person name="Shin Y."/>
            <person name="Lee J.-S."/>
        </authorList>
    </citation>
    <scope>NUCLEOTIDE SEQUENCE</scope>
    <source>
        <strain evidence="2">N237</strain>
    </source>
</reference>
<dbReference type="EMBL" id="CP097332">
    <property type="protein sequence ID" value="UQX88986.1"/>
    <property type="molecule type" value="Genomic_DNA"/>
</dbReference>